<evidence type="ECO:0000313" key="3">
    <source>
        <dbReference type="Proteomes" id="UP001620626"/>
    </source>
</evidence>
<reference evidence="2 3" key="1">
    <citation type="submission" date="2024-10" db="EMBL/GenBank/DDBJ databases">
        <authorList>
            <person name="Kim D."/>
        </authorList>
    </citation>
    <scope>NUCLEOTIDE SEQUENCE [LARGE SCALE GENOMIC DNA]</scope>
    <source>
        <strain evidence="2">BH-2024</strain>
    </source>
</reference>
<accession>A0ABD2LPK2</accession>
<keyword evidence="3" id="KW-1185">Reference proteome</keyword>
<evidence type="ECO:0000259" key="1">
    <source>
        <dbReference type="Pfam" id="PF21686"/>
    </source>
</evidence>
<dbReference type="EMBL" id="JBICBT010000334">
    <property type="protein sequence ID" value="KAL3117173.1"/>
    <property type="molecule type" value="Genomic_DNA"/>
</dbReference>
<dbReference type="AlphaFoldDB" id="A0ABD2LPK2"/>
<evidence type="ECO:0000313" key="2">
    <source>
        <dbReference type="EMBL" id="KAL3117173.1"/>
    </source>
</evidence>
<dbReference type="Gene3D" id="3.90.920.10">
    <property type="entry name" value="DNA primase, PRIM domain"/>
    <property type="match status" value="1"/>
</dbReference>
<feature type="domain" description="DNA ligase D polymerase" evidence="1">
    <location>
        <begin position="29"/>
        <end position="281"/>
    </location>
</feature>
<name>A0ABD2LPK2_9BILA</name>
<dbReference type="InterPro" id="IPR014145">
    <property type="entry name" value="LigD_pol_dom"/>
</dbReference>
<protein>
    <recommendedName>
        <fullName evidence="1">DNA ligase D polymerase domain-containing protein</fullName>
    </recommendedName>
</protein>
<sequence length="294" mass="33243">MVKHGENVLIEGVEFSNPDKVFFPEMEFTKKEVAVYYQKVADRMLPLVNDRLVSVVRCPDGRKGKSFYEKHCRNFPDAMKLVSVVERTTGQKSSHACITGLASLIAGVQMGVLEFHIWGSRYSDLEHPDRIVMDIDPGQDVSFDEVKKAALDIKDRLLSHGLRSVPLLTGGKGVHVVAPVIPKADWNKVHDFTKAIAKQMEDDDPDRYISQSGKAKRKGRIFIDYLRNGRGTTAVAPYSTRNQKGAPVAAPVTWEELDSADRSNLYNVTNMVDRVKEKDPWRETHEWKQYLSPD</sequence>
<dbReference type="PANTHER" id="PTHR42705">
    <property type="entry name" value="BIFUNCTIONAL NON-HOMOLOGOUS END JOINING PROTEIN LIGD"/>
    <property type="match status" value="1"/>
</dbReference>
<dbReference type="Pfam" id="PF21686">
    <property type="entry name" value="LigD_Prim-Pol"/>
    <property type="match status" value="1"/>
</dbReference>
<dbReference type="InterPro" id="IPR052171">
    <property type="entry name" value="NHEJ_LigD"/>
</dbReference>
<dbReference type="PANTHER" id="PTHR42705:SF2">
    <property type="entry name" value="BIFUNCTIONAL NON-HOMOLOGOUS END JOINING PROTEIN LIGD"/>
    <property type="match status" value="1"/>
</dbReference>
<gene>
    <name evidence="2" type="ORF">niasHT_007576</name>
</gene>
<dbReference type="Proteomes" id="UP001620626">
    <property type="component" value="Unassembled WGS sequence"/>
</dbReference>
<proteinExistence type="predicted"/>
<comment type="caution">
    <text evidence="2">The sequence shown here is derived from an EMBL/GenBank/DDBJ whole genome shotgun (WGS) entry which is preliminary data.</text>
</comment>
<dbReference type="NCBIfam" id="TIGR02778">
    <property type="entry name" value="ligD_pol"/>
    <property type="match status" value="1"/>
</dbReference>
<organism evidence="2 3">
    <name type="scientific">Heterodera trifolii</name>
    <dbReference type="NCBI Taxonomy" id="157864"/>
    <lineage>
        <taxon>Eukaryota</taxon>
        <taxon>Metazoa</taxon>
        <taxon>Ecdysozoa</taxon>
        <taxon>Nematoda</taxon>
        <taxon>Chromadorea</taxon>
        <taxon>Rhabditida</taxon>
        <taxon>Tylenchina</taxon>
        <taxon>Tylenchomorpha</taxon>
        <taxon>Tylenchoidea</taxon>
        <taxon>Heteroderidae</taxon>
        <taxon>Heteroderinae</taxon>
        <taxon>Heterodera</taxon>
    </lineage>
</organism>